<reference evidence="5" key="1">
    <citation type="journal article" date="2019" name="Int. J. Syst. Evol. Microbiol.">
        <title>The Global Catalogue of Microorganisms (GCM) 10K type strain sequencing project: providing services to taxonomists for standard genome sequencing and annotation.</title>
        <authorList>
            <consortium name="The Broad Institute Genomics Platform"/>
            <consortium name="The Broad Institute Genome Sequencing Center for Infectious Disease"/>
            <person name="Wu L."/>
            <person name="Ma J."/>
        </authorList>
    </citation>
    <scope>NUCLEOTIDE SEQUENCE [LARGE SCALE GENOMIC DNA]</scope>
    <source>
        <strain evidence="5">CCUG 61697</strain>
    </source>
</reference>
<organism evidence="4 5">
    <name type="scientific">Methyloligella solikamskensis</name>
    <dbReference type="NCBI Taxonomy" id="1177756"/>
    <lineage>
        <taxon>Bacteria</taxon>
        <taxon>Pseudomonadati</taxon>
        <taxon>Pseudomonadota</taxon>
        <taxon>Alphaproteobacteria</taxon>
        <taxon>Hyphomicrobiales</taxon>
        <taxon>Hyphomicrobiaceae</taxon>
        <taxon>Methyloligella</taxon>
    </lineage>
</organism>
<dbReference type="Proteomes" id="UP001597102">
    <property type="component" value="Unassembled WGS sequence"/>
</dbReference>
<dbReference type="InterPro" id="IPR012347">
    <property type="entry name" value="Ferritin-like"/>
</dbReference>
<gene>
    <name evidence="4" type="ORF">ACFQ2F_07740</name>
</gene>
<dbReference type="PROSITE" id="PS51257">
    <property type="entry name" value="PROKAR_LIPOPROTEIN"/>
    <property type="match status" value="1"/>
</dbReference>
<protein>
    <submittedName>
        <fullName evidence="4">DUF4142 domain-containing protein</fullName>
    </submittedName>
</protein>
<feature type="chain" id="PRO_5046911962" evidence="2">
    <location>
        <begin position="26"/>
        <end position="187"/>
    </location>
</feature>
<dbReference type="PANTHER" id="PTHR38593">
    <property type="entry name" value="BLR2558 PROTEIN"/>
    <property type="match status" value="1"/>
</dbReference>
<evidence type="ECO:0000313" key="5">
    <source>
        <dbReference type="Proteomes" id="UP001597102"/>
    </source>
</evidence>
<evidence type="ECO:0000256" key="1">
    <source>
        <dbReference type="SAM" id="MobiDB-lite"/>
    </source>
</evidence>
<dbReference type="Gene3D" id="1.20.1260.10">
    <property type="match status" value="1"/>
</dbReference>
<dbReference type="Pfam" id="PF13628">
    <property type="entry name" value="DUF4142"/>
    <property type="match status" value="1"/>
</dbReference>
<evidence type="ECO:0000256" key="2">
    <source>
        <dbReference type="SAM" id="SignalP"/>
    </source>
</evidence>
<evidence type="ECO:0000313" key="4">
    <source>
        <dbReference type="EMBL" id="MFD0986990.1"/>
    </source>
</evidence>
<feature type="signal peptide" evidence="2">
    <location>
        <begin position="1"/>
        <end position="25"/>
    </location>
</feature>
<accession>A0ABW3JAS8</accession>
<sequence length="187" mass="20319">MRNTIIGLASLAIAGVALSGCSDQAAPEFAESAAMSDLYEIESGRIAVERGQSEAIRSFGQKMIDAHSETSGKLKQIVESEDIEVDLPNNLDASHRDMIEELEEAEAAEFDEEYAEQQVDAHQAAADIFEDYSEDGEDGALKDFAGETLPHIEEHLEEAKQLQDRADEMEESKEGGDQAPPAGDSMQ</sequence>
<dbReference type="PANTHER" id="PTHR38593:SF1">
    <property type="entry name" value="BLR2558 PROTEIN"/>
    <property type="match status" value="1"/>
</dbReference>
<name>A0ABW3JAS8_9HYPH</name>
<dbReference type="EMBL" id="JBHTJO010000001">
    <property type="protein sequence ID" value="MFD0986990.1"/>
    <property type="molecule type" value="Genomic_DNA"/>
</dbReference>
<proteinExistence type="predicted"/>
<feature type="region of interest" description="Disordered" evidence="1">
    <location>
        <begin position="157"/>
        <end position="187"/>
    </location>
</feature>
<comment type="caution">
    <text evidence="4">The sequence shown here is derived from an EMBL/GenBank/DDBJ whole genome shotgun (WGS) entry which is preliminary data.</text>
</comment>
<feature type="domain" description="DUF4142" evidence="3">
    <location>
        <begin position="26"/>
        <end position="162"/>
    </location>
</feature>
<keyword evidence="5" id="KW-1185">Reference proteome</keyword>
<dbReference type="RefSeq" id="WP_379088146.1">
    <property type="nucleotide sequence ID" value="NZ_JBHTJO010000001.1"/>
</dbReference>
<evidence type="ECO:0000259" key="3">
    <source>
        <dbReference type="Pfam" id="PF13628"/>
    </source>
</evidence>
<keyword evidence="2" id="KW-0732">Signal</keyword>
<dbReference type="InterPro" id="IPR025419">
    <property type="entry name" value="DUF4142"/>
</dbReference>
<feature type="compositionally biased region" description="Basic and acidic residues" evidence="1">
    <location>
        <begin position="157"/>
        <end position="176"/>
    </location>
</feature>